<evidence type="ECO:0000313" key="2">
    <source>
        <dbReference type="Proteomes" id="UP000216409"/>
    </source>
</evidence>
<dbReference type="EMBL" id="NHOW01000147">
    <property type="protein sequence ID" value="OYR59492.1"/>
    <property type="molecule type" value="Genomic_DNA"/>
</dbReference>
<comment type="caution">
    <text evidence="1">The sequence shown here is derived from an EMBL/GenBank/DDBJ whole genome shotgun (WGS) entry which is preliminary data.</text>
</comment>
<organism evidence="1 2">
    <name type="scientific">Halorubrum ezzemoulense</name>
    <name type="common">Halorubrum chaoviator</name>
    <dbReference type="NCBI Taxonomy" id="337243"/>
    <lineage>
        <taxon>Archaea</taxon>
        <taxon>Methanobacteriati</taxon>
        <taxon>Methanobacteriota</taxon>
        <taxon>Stenosarchaea group</taxon>
        <taxon>Halobacteria</taxon>
        <taxon>Halobacteriales</taxon>
        <taxon>Haloferacaceae</taxon>
        <taxon>Halorubrum</taxon>
    </lineage>
</organism>
<name>A0A256ITL8_HALEZ</name>
<dbReference type="Proteomes" id="UP000216409">
    <property type="component" value="Unassembled WGS sequence"/>
</dbReference>
<gene>
    <name evidence="1" type="ORF">DJ83_12705</name>
</gene>
<sequence>MFEFLFTDFVFSAEEDGLDVCGGTSGEFFREMFYCGSSHVVVYFSSVYLAVRMICVYECEGVSGLFGLFFNFDSVVGVSDVCFVHCFGAEVVIALWCAAVSTHVGVVTVDDLDGRVFFLS</sequence>
<dbReference type="AlphaFoldDB" id="A0A256ITL8"/>
<protein>
    <submittedName>
        <fullName evidence="1">Uncharacterized protein</fullName>
    </submittedName>
</protein>
<evidence type="ECO:0000313" key="1">
    <source>
        <dbReference type="EMBL" id="OYR59492.1"/>
    </source>
</evidence>
<accession>A0A256ITL8</accession>
<reference evidence="1 2" key="1">
    <citation type="journal article" date="2014" name="Front. Microbiol.">
        <title>Population and genomic analysis of the genus Halorubrum.</title>
        <authorList>
            <person name="Fullmer M.S."/>
            <person name="Soucy S.M."/>
            <person name="Swithers K.S."/>
            <person name="Makkay A.M."/>
            <person name="Wheeler R."/>
            <person name="Ventosa A."/>
            <person name="Gogarten J.P."/>
            <person name="Papke R.T."/>
        </authorList>
    </citation>
    <scope>NUCLEOTIDE SEQUENCE [LARGE SCALE GENOMIC DNA]</scope>
    <source>
        <strain evidence="1 2">LD3</strain>
    </source>
</reference>
<proteinExistence type="predicted"/>